<evidence type="ECO:0000313" key="2">
    <source>
        <dbReference type="EMBL" id="QIQ06186.1"/>
    </source>
</evidence>
<dbReference type="InterPro" id="IPR010982">
    <property type="entry name" value="Lambda_DNA-bd_dom_sf"/>
</dbReference>
<dbReference type="PANTHER" id="PTHR35010:SF2">
    <property type="entry name" value="BLL4672 PROTEIN"/>
    <property type="match status" value="1"/>
</dbReference>
<organism evidence="2 3">
    <name type="scientific">Streptomyces liangshanensis</name>
    <dbReference type="NCBI Taxonomy" id="2717324"/>
    <lineage>
        <taxon>Bacteria</taxon>
        <taxon>Bacillati</taxon>
        <taxon>Actinomycetota</taxon>
        <taxon>Actinomycetes</taxon>
        <taxon>Kitasatosporales</taxon>
        <taxon>Streptomycetaceae</taxon>
        <taxon>Streptomyces</taxon>
    </lineage>
</organism>
<dbReference type="AlphaFoldDB" id="A0A6G9H7A1"/>
<dbReference type="Pfam" id="PF13560">
    <property type="entry name" value="HTH_31"/>
    <property type="match status" value="1"/>
</dbReference>
<dbReference type="InterPro" id="IPR041413">
    <property type="entry name" value="MLTR_LBD"/>
</dbReference>
<dbReference type="Proteomes" id="UP000501179">
    <property type="component" value="Chromosome"/>
</dbReference>
<evidence type="ECO:0000313" key="3">
    <source>
        <dbReference type="Proteomes" id="UP000501179"/>
    </source>
</evidence>
<dbReference type="InterPro" id="IPR001387">
    <property type="entry name" value="Cro/C1-type_HTH"/>
</dbReference>
<dbReference type="Pfam" id="PF17765">
    <property type="entry name" value="MLTR_LBD"/>
    <property type="match status" value="1"/>
</dbReference>
<sequence length="283" mass="31221">METPTVPNALGDFLRAHRERVRPEDVGLESLGHRRTPGLRREEVALLAGVSTDYYLRLEQGRDRTPSVQVLEAIGRVLRLDGDQQAYALALVRPRPRRRSRTPETVPAGTLRFLHALPMPAFVQNHYLDVLAANGPAQALSPHMRPGANRLLAAFLDPAEKELHEDWEHATAAAVGQLRATMGTETDDPRMVALVGELSLKSDHFRRLWARQDVVRPRGGPVRLHHPEVGELVLHREKLVVAGTEGQTLVAYHADAATPSAEALALLGTLALERTAEPRSDRG</sequence>
<dbReference type="CDD" id="cd00093">
    <property type="entry name" value="HTH_XRE"/>
    <property type="match status" value="1"/>
</dbReference>
<keyword evidence="3" id="KW-1185">Reference proteome</keyword>
<dbReference type="EMBL" id="CP050177">
    <property type="protein sequence ID" value="QIQ06186.1"/>
    <property type="molecule type" value="Genomic_DNA"/>
</dbReference>
<dbReference type="SMART" id="SM00530">
    <property type="entry name" value="HTH_XRE"/>
    <property type="match status" value="1"/>
</dbReference>
<dbReference type="KEGG" id="slia:HA039_31195"/>
<proteinExistence type="predicted"/>
<dbReference type="PANTHER" id="PTHR35010">
    <property type="entry name" value="BLL4672 PROTEIN-RELATED"/>
    <property type="match status" value="1"/>
</dbReference>
<dbReference type="Gene3D" id="3.30.450.180">
    <property type="match status" value="1"/>
</dbReference>
<reference evidence="2 3" key="1">
    <citation type="submission" date="2020-03" db="EMBL/GenBank/DDBJ databases">
        <title>A novel species.</title>
        <authorList>
            <person name="Gao J."/>
        </authorList>
    </citation>
    <scope>NUCLEOTIDE SEQUENCE [LARGE SCALE GENOMIC DNA]</scope>
    <source>
        <strain evidence="2 3">QMT-12</strain>
    </source>
</reference>
<dbReference type="RefSeq" id="WP_167035022.1">
    <property type="nucleotide sequence ID" value="NZ_CP050177.1"/>
</dbReference>
<gene>
    <name evidence="2" type="ORF">HA039_31195</name>
</gene>
<dbReference type="SUPFAM" id="SSF47413">
    <property type="entry name" value="lambda repressor-like DNA-binding domains"/>
    <property type="match status" value="1"/>
</dbReference>
<protein>
    <submittedName>
        <fullName evidence="2">Helix-turn-helix domain-containing protein</fullName>
    </submittedName>
</protein>
<dbReference type="PROSITE" id="PS50943">
    <property type="entry name" value="HTH_CROC1"/>
    <property type="match status" value="1"/>
</dbReference>
<feature type="domain" description="HTH cro/C1-type" evidence="1">
    <location>
        <begin position="38"/>
        <end position="85"/>
    </location>
</feature>
<dbReference type="GO" id="GO:0003677">
    <property type="term" value="F:DNA binding"/>
    <property type="evidence" value="ECO:0007669"/>
    <property type="project" value="InterPro"/>
</dbReference>
<evidence type="ECO:0000259" key="1">
    <source>
        <dbReference type="PROSITE" id="PS50943"/>
    </source>
</evidence>
<name>A0A6G9H7A1_9ACTN</name>
<dbReference type="Gene3D" id="1.10.260.40">
    <property type="entry name" value="lambda repressor-like DNA-binding domains"/>
    <property type="match status" value="1"/>
</dbReference>
<accession>A0A6G9H7A1</accession>